<dbReference type="HOGENOM" id="CLU_3285206_0_0_10"/>
<dbReference type="PATRIC" id="fig|1321819.3.peg.754"/>
<reference evidence="1 2" key="1">
    <citation type="submission" date="2013-08" db="EMBL/GenBank/DDBJ databases">
        <authorList>
            <person name="Weinstock G."/>
            <person name="Sodergren E."/>
            <person name="Wylie T."/>
            <person name="Fulton L."/>
            <person name="Fulton R."/>
            <person name="Fronick C."/>
            <person name="O'Laughlin M."/>
            <person name="Godfrey J."/>
            <person name="Miner T."/>
            <person name="Herter B."/>
            <person name="Appelbaum E."/>
            <person name="Cordes M."/>
            <person name="Lek S."/>
            <person name="Wollam A."/>
            <person name="Pepin K.H."/>
            <person name="Palsikar V.B."/>
            <person name="Mitreva M."/>
            <person name="Wilson R.K."/>
        </authorList>
    </citation>
    <scope>NUCLEOTIDE SEQUENCE [LARGE SCALE GENOMIC DNA]</scope>
    <source>
        <strain evidence="1 2">F0041</strain>
    </source>
</reference>
<evidence type="ECO:0000313" key="1">
    <source>
        <dbReference type="EMBL" id="ERI86583.1"/>
    </source>
</evidence>
<gene>
    <name evidence="1" type="ORF">HMPREF1981_00814</name>
</gene>
<dbReference type="EMBL" id="AWSV01000052">
    <property type="protein sequence ID" value="ERI86583.1"/>
    <property type="molecule type" value="Genomic_DNA"/>
</dbReference>
<organism evidence="1 2">
    <name type="scientific">Bacteroides pyogenes F0041</name>
    <dbReference type="NCBI Taxonomy" id="1321819"/>
    <lineage>
        <taxon>Bacteria</taxon>
        <taxon>Pseudomonadati</taxon>
        <taxon>Bacteroidota</taxon>
        <taxon>Bacteroidia</taxon>
        <taxon>Bacteroidales</taxon>
        <taxon>Bacteroidaceae</taxon>
        <taxon>Bacteroides</taxon>
    </lineage>
</organism>
<comment type="caution">
    <text evidence="1">The sequence shown here is derived from an EMBL/GenBank/DDBJ whole genome shotgun (WGS) entry which is preliminary data.</text>
</comment>
<accession>U2CR82</accession>
<name>U2CR82_9BACE</name>
<dbReference type="AlphaFoldDB" id="U2CR82"/>
<evidence type="ECO:0000313" key="2">
    <source>
        <dbReference type="Proteomes" id="UP000016496"/>
    </source>
</evidence>
<proteinExistence type="predicted"/>
<sequence length="40" mass="4268">MRVQNSINMSTAVSVVCFLFVKGEEKKISGSGVAGYGMNQ</sequence>
<dbReference type="Proteomes" id="UP000016496">
    <property type="component" value="Unassembled WGS sequence"/>
</dbReference>
<protein>
    <submittedName>
        <fullName evidence="1">Uncharacterized protein</fullName>
    </submittedName>
</protein>